<accession>A0A1H2W6B0</accession>
<keyword evidence="1" id="KW-0712">Selenocysteine</keyword>
<sequence length="349" mass="38282">MKKAILYINQFFGQIGGEEKADFPPEIREGLVGPAMELQRQLGDDVKVTHTIICGDNYMGSNTEEAIETILGFLEDKEFHIFFAGPAFRAGRYGTACGHIGKAVKEKFNVPVITSMNEENPGVEMFREHMYIFKGGASAAAMRKDIKKMADFGKRILNGDELLSADEEGYFGRGIRRQVWLKEPVPAADRVIDMLLKKIHGEPFQTELPIPELDTVPIAEPIKDLSKAKIAMVTSGGIVPVDNPDRIQSASATRWGKYDVSNLERLEAGVFKTIHAGFDPAAANDDPNVIVPLDVMRAFEKEGKIGKVHDYFYSTVGTGTTQGEAARMGKEIVEDLKAAGVDGVILTST</sequence>
<proteinExistence type="predicted"/>
<keyword evidence="2" id="KW-0560">Oxidoreductase</keyword>
<name>A0A1H2W6B0_9FIRM</name>
<dbReference type="Pfam" id="PF07355">
    <property type="entry name" value="GRDB"/>
    <property type="match status" value="1"/>
</dbReference>
<evidence type="ECO:0000313" key="3">
    <source>
        <dbReference type="EMBL" id="SDW76065.1"/>
    </source>
</evidence>
<dbReference type="InterPro" id="IPR010187">
    <property type="entry name" value="Various_sel_PB"/>
</dbReference>
<dbReference type="EMBL" id="FNNG01000004">
    <property type="protein sequence ID" value="SDW76065.1"/>
    <property type="molecule type" value="Genomic_DNA"/>
</dbReference>
<evidence type="ECO:0000313" key="4">
    <source>
        <dbReference type="Proteomes" id="UP000198828"/>
    </source>
</evidence>
<keyword evidence="4" id="KW-1185">Reference proteome</keyword>
<dbReference type="NCBIfam" id="TIGR01918">
    <property type="entry name" value="various_sel_PB"/>
    <property type="match status" value="1"/>
</dbReference>
<dbReference type="GO" id="GO:0050485">
    <property type="term" value="F:oxidoreductase activity, acting on X-H and Y-H to form an X-Y bond, with a disulfide as acceptor"/>
    <property type="evidence" value="ECO:0007669"/>
    <property type="project" value="InterPro"/>
</dbReference>
<dbReference type="AlphaFoldDB" id="A0A1H2W6B0"/>
<gene>
    <name evidence="3" type="ORF">SAMN05660923_01176</name>
</gene>
<evidence type="ECO:0000256" key="1">
    <source>
        <dbReference type="ARBA" id="ARBA00022933"/>
    </source>
</evidence>
<organism evidence="3 4">
    <name type="scientific">Tepidimicrobium xylanilyticum</name>
    <dbReference type="NCBI Taxonomy" id="1123352"/>
    <lineage>
        <taxon>Bacteria</taxon>
        <taxon>Bacillati</taxon>
        <taxon>Bacillota</taxon>
        <taxon>Tissierellia</taxon>
        <taxon>Tissierellales</taxon>
        <taxon>Tepidimicrobiaceae</taxon>
        <taxon>Tepidimicrobium</taxon>
    </lineage>
</organism>
<reference evidence="3 4" key="1">
    <citation type="submission" date="2016-10" db="EMBL/GenBank/DDBJ databases">
        <authorList>
            <person name="de Groot N.N."/>
        </authorList>
    </citation>
    <scope>NUCLEOTIDE SEQUENCE [LARGE SCALE GENOMIC DNA]</scope>
    <source>
        <strain evidence="3 4">DSM 23310</strain>
    </source>
</reference>
<dbReference type="Proteomes" id="UP000198828">
    <property type="component" value="Unassembled WGS sequence"/>
</dbReference>
<evidence type="ECO:0000256" key="2">
    <source>
        <dbReference type="ARBA" id="ARBA00023002"/>
    </source>
</evidence>
<protein>
    <submittedName>
        <fullName evidence="3">Glycine reductase</fullName>
    </submittedName>
</protein>